<gene>
    <name evidence="9" type="ordered locus">Flexsi_1277</name>
</gene>
<proteinExistence type="inferred from homology"/>
<dbReference type="InterPro" id="IPR047959">
    <property type="entry name" value="Transpos_IS5"/>
</dbReference>
<dbReference type="EMBL" id="CP002858">
    <property type="protein sequence ID" value="AEI14931.1"/>
    <property type="molecule type" value="Genomic_DNA"/>
</dbReference>
<dbReference type="OrthoDB" id="9774580at2"/>
<feature type="domain" description="Transposase IS4-like" evidence="7">
    <location>
        <begin position="188"/>
        <end position="341"/>
    </location>
</feature>
<evidence type="ECO:0000256" key="3">
    <source>
        <dbReference type="ARBA" id="ARBA00022578"/>
    </source>
</evidence>
<keyword evidence="3" id="KW-0815">Transposition</keyword>
<dbReference type="KEGG" id="fsi:Flexsi_1277"/>
<sequence length="352" mass="40111">MEKYIEPTVLDSMLDFKANDSTYLDKINSLIDWKKVKSILDKKYRWTKNTSGSRAYSPLLLFKILLVQSWEKLSDPQAEFALKDRLSVIRFVGVSVSGEVPDHSTISRFRSRLLELEIFDELFSEINRQLSELNLIVKSRKEAIIDATLVESSCRPRKVVNDIAEDRHEGDDDNDSSCGGSGGNNESNISYSKDTDASWLKKGNRAYYGYKQFFCVNSDGYILGEMVKSARESEVRNLAPLLQKLNLPKGTAIYADKGYSSESNRKDISGTYADMIMYKAARNKPLTGFQKFHNKAVSKVRYVVEQAIGLIKLHFGYTRSRFIGIDKVRLELSIHCMAYNLRKGALRMIDKI</sequence>
<evidence type="ECO:0000313" key="10">
    <source>
        <dbReference type="Proteomes" id="UP000006621"/>
    </source>
</evidence>
<comment type="similarity">
    <text evidence="2">Belongs to the transposase 11 family.</text>
</comment>
<accession>F8E7E4</accession>
<dbReference type="Pfam" id="PF01609">
    <property type="entry name" value="DDE_Tnp_1"/>
    <property type="match status" value="1"/>
</dbReference>
<keyword evidence="5" id="KW-0233">DNA recombination</keyword>
<dbReference type="Pfam" id="PF05598">
    <property type="entry name" value="DUF772"/>
    <property type="match status" value="1"/>
</dbReference>
<feature type="domain" description="Transposase InsH N-terminal" evidence="8">
    <location>
        <begin position="20"/>
        <end position="112"/>
    </location>
</feature>
<reference evidence="9 10" key="1">
    <citation type="journal article" date="2011" name="Stand. Genomic Sci.">
        <title>Genome sequence of the moderately thermophilic halophile Flexistipes sinusarabici strain (MAS10).</title>
        <authorList>
            <person name="Lapidus A."/>
            <person name="Chertkov O."/>
            <person name="Nolan M."/>
            <person name="Lucas S."/>
            <person name="Hammon N."/>
            <person name="Deshpande S."/>
            <person name="Cheng J.F."/>
            <person name="Tapia R."/>
            <person name="Han C."/>
            <person name="Goodwin L."/>
            <person name="Pitluck S."/>
            <person name="Liolios K."/>
            <person name="Pagani I."/>
            <person name="Ivanova N."/>
            <person name="Huntemann M."/>
            <person name="Mavromatis K."/>
            <person name="Mikhailova N."/>
            <person name="Pati A."/>
            <person name="Chen A."/>
            <person name="Palaniappan K."/>
            <person name="Land M."/>
            <person name="Hauser L."/>
            <person name="Brambilla E.M."/>
            <person name="Rohde M."/>
            <person name="Abt B."/>
            <person name="Spring S."/>
            <person name="Goker M."/>
            <person name="Bristow J."/>
            <person name="Eisen J.A."/>
            <person name="Markowitz V."/>
            <person name="Hugenholtz P."/>
            <person name="Kyrpides N.C."/>
            <person name="Klenk H.P."/>
            <person name="Woyke T."/>
        </authorList>
    </citation>
    <scope>NUCLEOTIDE SEQUENCE [LARGE SCALE GENOMIC DNA]</scope>
    <source>
        <strain evidence="10">DSM 4947 / MAS 10</strain>
    </source>
</reference>
<dbReference type="GO" id="GO:0003677">
    <property type="term" value="F:DNA binding"/>
    <property type="evidence" value="ECO:0007669"/>
    <property type="project" value="UniProtKB-KW"/>
</dbReference>
<feature type="region of interest" description="Disordered" evidence="6">
    <location>
        <begin position="164"/>
        <end position="189"/>
    </location>
</feature>
<evidence type="ECO:0000256" key="2">
    <source>
        <dbReference type="ARBA" id="ARBA00010075"/>
    </source>
</evidence>
<organism evidence="9 10">
    <name type="scientific">Flexistipes sinusarabici (strain ATCC 49648 / DSM 4947 / MAS 10)</name>
    <dbReference type="NCBI Taxonomy" id="717231"/>
    <lineage>
        <taxon>Bacteria</taxon>
        <taxon>Pseudomonadati</taxon>
        <taxon>Deferribacterota</taxon>
        <taxon>Deferribacteres</taxon>
        <taxon>Deferribacterales</taxon>
        <taxon>Flexistipitaceae</taxon>
        <taxon>Flexistipes</taxon>
    </lineage>
</organism>
<dbReference type="NCBIfam" id="NF033581">
    <property type="entry name" value="transpos_IS5_4"/>
    <property type="match status" value="1"/>
</dbReference>
<dbReference type="STRING" id="717231.Flexsi_1277"/>
<dbReference type="HOGENOM" id="CLU_049873_1_1_0"/>
<dbReference type="InterPro" id="IPR008490">
    <property type="entry name" value="Transposase_InsH_N"/>
</dbReference>
<keyword evidence="10" id="KW-1185">Reference proteome</keyword>
<protein>
    <submittedName>
        <fullName evidence="9">Transposase IS4 family protein</fullName>
    </submittedName>
</protein>
<dbReference type="PANTHER" id="PTHR35604:SF2">
    <property type="entry name" value="TRANSPOSASE INSH FOR INSERTION SEQUENCE ELEMENT IS5A-RELATED"/>
    <property type="match status" value="1"/>
</dbReference>
<dbReference type="GO" id="GO:0004803">
    <property type="term" value="F:transposase activity"/>
    <property type="evidence" value="ECO:0007669"/>
    <property type="project" value="InterPro"/>
</dbReference>
<dbReference type="eggNOG" id="COG3039">
    <property type="taxonomic scope" value="Bacteria"/>
</dbReference>
<evidence type="ECO:0000259" key="8">
    <source>
        <dbReference type="Pfam" id="PF05598"/>
    </source>
</evidence>
<evidence type="ECO:0000313" key="9">
    <source>
        <dbReference type="EMBL" id="AEI14931.1"/>
    </source>
</evidence>
<reference evidence="10" key="2">
    <citation type="submission" date="2011-06" db="EMBL/GenBank/DDBJ databases">
        <title>The complete genome of Flexistipes sinusarabici DSM 4947.</title>
        <authorList>
            <person name="Lucas S."/>
            <person name="Han J."/>
            <person name="Lapidus A."/>
            <person name="Bruce D."/>
            <person name="Goodwin L."/>
            <person name="Pitluck S."/>
            <person name="Peters L."/>
            <person name="Kyrpides N."/>
            <person name="Mavromatis K."/>
            <person name="Ivanova N."/>
            <person name="Mikhailova N."/>
            <person name="Chertkov O."/>
            <person name="Detter J.C."/>
            <person name="Tapia R."/>
            <person name="Han C."/>
            <person name="Land M."/>
            <person name="Hauser L."/>
            <person name="Markowitz V."/>
            <person name="Cheng J.-F."/>
            <person name="Hugenholtz P."/>
            <person name="Woyke T."/>
            <person name="Wu D."/>
            <person name="Spring S."/>
            <person name="Schroeder M."/>
            <person name="Brambilla E."/>
            <person name="Klenk H.-P."/>
            <person name="Eisen J.A."/>
        </authorList>
    </citation>
    <scope>NUCLEOTIDE SEQUENCE [LARGE SCALE GENOMIC DNA]</scope>
    <source>
        <strain evidence="10">DSM 4947 / MAS 10</strain>
    </source>
</reference>
<evidence type="ECO:0000256" key="6">
    <source>
        <dbReference type="SAM" id="MobiDB-lite"/>
    </source>
</evidence>
<evidence type="ECO:0000256" key="4">
    <source>
        <dbReference type="ARBA" id="ARBA00023125"/>
    </source>
</evidence>
<dbReference type="GO" id="GO:0006313">
    <property type="term" value="P:DNA transposition"/>
    <property type="evidence" value="ECO:0007669"/>
    <property type="project" value="InterPro"/>
</dbReference>
<name>F8E7E4_FLESM</name>
<dbReference type="AlphaFoldDB" id="F8E7E4"/>
<comment type="function">
    <text evidence="1">Involved in the transposition of the insertion sequence IS5.</text>
</comment>
<dbReference type="PANTHER" id="PTHR35604">
    <property type="entry name" value="TRANSPOSASE INSH FOR INSERTION SEQUENCE ELEMENT IS5A-RELATED"/>
    <property type="match status" value="1"/>
</dbReference>
<dbReference type="InterPro" id="IPR002559">
    <property type="entry name" value="Transposase_11"/>
</dbReference>
<evidence type="ECO:0000256" key="1">
    <source>
        <dbReference type="ARBA" id="ARBA00003544"/>
    </source>
</evidence>
<keyword evidence="4" id="KW-0238">DNA-binding</keyword>
<dbReference type="Proteomes" id="UP000006621">
    <property type="component" value="Chromosome"/>
</dbReference>
<evidence type="ECO:0000256" key="5">
    <source>
        <dbReference type="ARBA" id="ARBA00023172"/>
    </source>
</evidence>
<evidence type="ECO:0000259" key="7">
    <source>
        <dbReference type="Pfam" id="PF01609"/>
    </source>
</evidence>